<evidence type="ECO:0000313" key="3">
    <source>
        <dbReference type="Proteomes" id="UP000020681"/>
    </source>
</evidence>
<sequence>MFESVDDMLAAEALQAMDSAVAPACWMRWTPITPPTFCASSRPPSAMPCWLAAAEARGCPACLLSWPEDSAAAHMVPETLTVGANMTVLDAIATVREHAAGLRSDSRTTAYVYVIDATRICWRRRLSALVLADPERLVSELMTEDLIVVSPLTDKELAAQTLMTHNLMAVPSSMGKTACSASSPRTKPSTSPGGSDRRRRASGRVGPLEVRIRVRRHGCCGASAWCGYSCSLSPRPTPAACAGVLRRDGGGDRARLLHPLLIGTGATPAPDRNHAGARDSHRSGQVPRCPAVLVKELSTGALVASPWRWPR</sequence>
<comment type="caution">
    <text evidence="2">The sequence shown here is derived from an EMBL/GenBank/DDBJ whole genome shotgun (WGS) entry which is preliminary data.</text>
</comment>
<dbReference type="CDD" id="cd04606">
    <property type="entry name" value="CBS_pair_Mg_transporter"/>
    <property type="match status" value="1"/>
</dbReference>
<feature type="region of interest" description="Disordered" evidence="1">
    <location>
        <begin position="174"/>
        <end position="206"/>
    </location>
</feature>
<accession>A0ABN0R9Y1</accession>
<dbReference type="PANTHER" id="PTHR41394:SF8">
    <property type="entry name" value="MAGNESIUM TRANSPORTER MGTE"/>
    <property type="match status" value="1"/>
</dbReference>
<keyword evidence="3" id="KW-1185">Reference proteome</keyword>
<dbReference type="SUPFAM" id="SSF54631">
    <property type="entry name" value="CBS-domain pair"/>
    <property type="match status" value="1"/>
</dbReference>
<dbReference type="EMBL" id="JAOL01000042">
    <property type="protein sequence ID" value="EUA93790.1"/>
    <property type="molecule type" value="Genomic_DNA"/>
</dbReference>
<dbReference type="Proteomes" id="UP000020681">
    <property type="component" value="Unassembled WGS sequence"/>
</dbReference>
<gene>
    <name evidence="2" type="ORF">I551_8956</name>
</gene>
<feature type="compositionally biased region" description="Basic and acidic residues" evidence="1">
    <location>
        <begin position="271"/>
        <end position="282"/>
    </location>
</feature>
<dbReference type="Gene3D" id="3.10.580.10">
    <property type="entry name" value="CBS-domain"/>
    <property type="match status" value="1"/>
</dbReference>
<feature type="compositionally biased region" description="Polar residues" evidence="1">
    <location>
        <begin position="179"/>
        <end position="190"/>
    </location>
</feature>
<organism evidence="2 3">
    <name type="scientific">Mycobacterium ulcerans str. Harvey</name>
    <dbReference type="NCBI Taxonomy" id="1299332"/>
    <lineage>
        <taxon>Bacteria</taxon>
        <taxon>Bacillati</taxon>
        <taxon>Actinomycetota</taxon>
        <taxon>Actinomycetes</taxon>
        <taxon>Mycobacteriales</taxon>
        <taxon>Mycobacteriaceae</taxon>
        <taxon>Mycobacterium</taxon>
        <taxon>Mycobacterium ulcerans group</taxon>
    </lineage>
</organism>
<proteinExistence type="predicted"/>
<keyword evidence="2" id="KW-0812">Transmembrane</keyword>
<reference evidence="2 3" key="1">
    <citation type="submission" date="2014-01" db="EMBL/GenBank/DDBJ databases">
        <authorList>
            <person name="Dobos K."/>
            <person name="Lenaerts A."/>
            <person name="Ordway D."/>
            <person name="DeGroote M.A."/>
            <person name="Parker T."/>
            <person name="Sizemore C."/>
            <person name="Tallon L.J."/>
            <person name="Sadzewicz L.K."/>
            <person name="Sengamalay N."/>
            <person name="Fraser C.M."/>
            <person name="Hine E."/>
            <person name="Shefchek K.A."/>
            <person name="Das S.P."/>
            <person name="Tettelin H."/>
        </authorList>
    </citation>
    <scope>NUCLEOTIDE SEQUENCE [LARGE SCALE GENOMIC DNA]</scope>
    <source>
        <strain evidence="2 3">Harvey</strain>
    </source>
</reference>
<feature type="region of interest" description="Disordered" evidence="1">
    <location>
        <begin position="263"/>
        <end position="285"/>
    </location>
</feature>
<evidence type="ECO:0000256" key="1">
    <source>
        <dbReference type="SAM" id="MobiDB-lite"/>
    </source>
</evidence>
<evidence type="ECO:0000313" key="2">
    <source>
        <dbReference type="EMBL" id="EUA93790.1"/>
    </source>
</evidence>
<dbReference type="PANTHER" id="PTHR41394">
    <property type="entry name" value="MAGNESIUM TRANSPORTER MGTE"/>
    <property type="match status" value="1"/>
</dbReference>
<protein>
    <submittedName>
        <fullName evidence="2">Mg2+ transport transmembrane protein MgtE</fullName>
    </submittedName>
</protein>
<keyword evidence="2" id="KW-0472">Membrane</keyword>
<dbReference type="InterPro" id="IPR046342">
    <property type="entry name" value="CBS_dom_sf"/>
</dbReference>
<name>A0ABN0R9Y1_MYCUL</name>